<evidence type="ECO:0000313" key="1">
    <source>
        <dbReference type="EMBL" id="TRM70215.1"/>
    </source>
</evidence>
<dbReference type="EMBL" id="VDMD01000001">
    <property type="protein sequence ID" value="TRM70215.1"/>
    <property type="molecule type" value="Genomic_DNA"/>
</dbReference>
<organism evidence="1 2">
    <name type="scientific">Schizophyllum amplum</name>
    <dbReference type="NCBI Taxonomy" id="97359"/>
    <lineage>
        <taxon>Eukaryota</taxon>
        <taxon>Fungi</taxon>
        <taxon>Dikarya</taxon>
        <taxon>Basidiomycota</taxon>
        <taxon>Agaricomycotina</taxon>
        <taxon>Agaricomycetes</taxon>
        <taxon>Agaricomycetidae</taxon>
        <taxon>Agaricales</taxon>
        <taxon>Schizophyllaceae</taxon>
        <taxon>Schizophyllum</taxon>
    </lineage>
</organism>
<dbReference type="Proteomes" id="UP000320762">
    <property type="component" value="Unassembled WGS sequence"/>
</dbReference>
<protein>
    <submittedName>
        <fullName evidence="1">Uncharacterized protein</fullName>
    </submittedName>
</protein>
<accession>A0A550CZK3</accession>
<name>A0A550CZK3_9AGAR</name>
<comment type="caution">
    <text evidence="1">The sequence shown here is derived from an EMBL/GenBank/DDBJ whole genome shotgun (WGS) entry which is preliminary data.</text>
</comment>
<dbReference type="AlphaFoldDB" id="A0A550CZK3"/>
<keyword evidence="2" id="KW-1185">Reference proteome</keyword>
<evidence type="ECO:0000313" key="2">
    <source>
        <dbReference type="Proteomes" id="UP000320762"/>
    </source>
</evidence>
<proteinExistence type="predicted"/>
<sequence length="221" mass="23779">MASSTSSRAPVFIPHITFHRTLLNHSIGGMTAALHMILDVGVEHPDLLSVQAPALRGHDTRGRGIMGPLAHSRGARQHRIRGQTLPKPSVHTLSGDPLFISCSSPPPNPLLSILPFIARRSPPCPRPDFTDEVPQVGPRWNDKYLLLVNFSAVRKSSYTRRSRLSRYAGHAQPVPVRRTVHQYGEVPPAAVRSGVTGPAKIAAKLVGSSQANGLLGATTVS</sequence>
<gene>
    <name evidence="1" type="ORF">BD626DRAFT_25540</name>
</gene>
<reference evidence="1 2" key="1">
    <citation type="journal article" date="2019" name="New Phytol.">
        <title>Comparative genomics reveals unique wood-decay strategies and fruiting body development in the Schizophyllaceae.</title>
        <authorList>
            <person name="Almasi E."/>
            <person name="Sahu N."/>
            <person name="Krizsan K."/>
            <person name="Balint B."/>
            <person name="Kovacs G.M."/>
            <person name="Kiss B."/>
            <person name="Cseklye J."/>
            <person name="Drula E."/>
            <person name="Henrissat B."/>
            <person name="Nagy I."/>
            <person name="Chovatia M."/>
            <person name="Adam C."/>
            <person name="LaButti K."/>
            <person name="Lipzen A."/>
            <person name="Riley R."/>
            <person name="Grigoriev I.V."/>
            <person name="Nagy L.G."/>
        </authorList>
    </citation>
    <scope>NUCLEOTIDE SEQUENCE [LARGE SCALE GENOMIC DNA]</scope>
    <source>
        <strain evidence="1 2">NL-1724</strain>
    </source>
</reference>